<keyword evidence="5 11" id="KW-0418">Kinase</keyword>
<evidence type="ECO:0000256" key="3">
    <source>
        <dbReference type="ARBA" id="ARBA00022679"/>
    </source>
</evidence>
<organism evidence="11 12">
    <name type="scientific">Streptomyces zinciresistens K42</name>
    <dbReference type="NCBI Taxonomy" id="700597"/>
    <lineage>
        <taxon>Bacteria</taxon>
        <taxon>Bacillati</taxon>
        <taxon>Actinomycetota</taxon>
        <taxon>Actinomycetes</taxon>
        <taxon>Kitasatosporales</taxon>
        <taxon>Streptomycetaceae</taxon>
        <taxon>Streptomyces</taxon>
    </lineage>
</organism>
<dbReference type="PATRIC" id="fig|700597.3.peg.73"/>
<dbReference type="EC" id="2.7.11.1" evidence="1"/>
<dbReference type="CDD" id="cd14014">
    <property type="entry name" value="STKc_PknB_like"/>
    <property type="match status" value="1"/>
</dbReference>
<keyword evidence="3" id="KW-0808">Transferase</keyword>
<dbReference type="PROSITE" id="PS00108">
    <property type="entry name" value="PROTEIN_KINASE_ST"/>
    <property type="match status" value="1"/>
</dbReference>
<dbReference type="SUPFAM" id="SSF56112">
    <property type="entry name" value="Protein kinase-like (PK-like)"/>
    <property type="match status" value="1"/>
</dbReference>
<dbReference type="EMBL" id="AGBF01000001">
    <property type="protein sequence ID" value="EGX61773.1"/>
    <property type="molecule type" value="Genomic_DNA"/>
</dbReference>
<dbReference type="Proteomes" id="UP000004217">
    <property type="component" value="Unassembled WGS sequence"/>
</dbReference>
<dbReference type="Gene3D" id="3.30.200.20">
    <property type="entry name" value="Phosphorylase Kinase, domain 1"/>
    <property type="match status" value="1"/>
</dbReference>
<evidence type="ECO:0000256" key="5">
    <source>
        <dbReference type="ARBA" id="ARBA00022777"/>
    </source>
</evidence>
<dbReference type="PANTHER" id="PTHR43289">
    <property type="entry name" value="MITOGEN-ACTIVATED PROTEIN KINASE KINASE KINASE 20-RELATED"/>
    <property type="match status" value="1"/>
</dbReference>
<feature type="transmembrane region" description="Helical" evidence="9">
    <location>
        <begin position="465"/>
        <end position="489"/>
    </location>
</feature>
<keyword evidence="2 11" id="KW-0723">Serine/threonine-protein kinase</keyword>
<evidence type="ECO:0000256" key="1">
    <source>
        <dbReference type="ARBA" id="ARBA00012513"/>
    </source>
</evidence>
<keyword evidence="6 7" id="KW-0067">ATP-binding</keyword>
<keyword evidence="12" id="KW-1185">Reference proteome</keyword>
<feature type="transmembrane region" description="Helical" evidence="9">
    <location>
        <begin position="382"/>
        <end position="400"/>
    </location>
</feature>
<keyword evidence="9" id="KW-0812">Transmembrane</keyword>
<dbReference type="Gene3D" id="1.10.510.10">
    <property type="entry name" value="Transferase(Phosphotransferase) domain 1"/>
    <property type="match status" value="1"/>
</dbReference>
<accession>G2G3M7</accession>
<evidence type="ECO:0000256" key="6">
    <source>
        <dbReference type="ARBA" id="ARBA00022840"/>
    </source>
</evidence>
<dbReference type="OrthoDB" id="9762169at2"/>
<comment type="caution">
    <text evidence="11">The sequence shown here is derived from an EMBL/GenBank/DDBJ whole genome shotgun (WGS) entry which is preliminary data.</text>
</comment>
<feature type="compositionally biased region" description="Pro residues" evidence="8">
    <location>
        <begin position="296"/>
        <end position="309"/>
    </location>
</feature>
<feature type="binding site" evidence="7">
    <location>
        <position position="40"/>
    </location>
    <ligand>
        <name>ATP</name>
        <dbReference type="ChEBI" id="CHEBI:30616"/>
    </ligand>
</feature>
<feature type="transmembrane region" description="Helical" evidence="9">
    <location>
        <begin position="406"/>
        <end position="428"/>
    </location>
</feature>
<dbReference type="GO" id="GO:0004674">
    <property type="term" value="F:protein serine/threonine kinase activity"/>
    <property type="evidence" value="ECO:0007669"/>
    <property type="project" value="UniProtKB-KW"/>
</dbReference>
<dbReference type="PROSITE" id="PS50011">
    <property type="entry name" value="PROTEIN_KINASE_DOM"/>
    <property type="match status" value="1"/>
</dbReference>
<dbReference type="PANTHER" id="PTHR43289:SF6">
    <property type="entry name" value="SERINE_THREONINE-PROTEIN KINASE NEKL-3"/>
    <property type="match status" value="1"/>
</dbReference>
<gene>
    <name evidence="11" type="ORF">SZN_00390</name>
</gene>
<sequence>MFQGERLAGRYVLREVLGAGGMGTVYRAVDERLEREVAVKVVALSAAPAAQRLRFEREARAMGRLRSAHVVAVHDVGEDLVGGHRIGFLVLDLLPGVPLSTVLAGGLPAVEDVVGWGLQLCRGLRDAHAAGVVHRDVKPANVMLSPEGTVVLVDFGIARLDAGMQTVTVMGTPAYMAPEQLRAGAIDGRCDLYALGCLLYELLAGQPPFGRGRVRAEGSEPVPLRRVRPGVPSALEELVLDLLRVDPARRPDAVTVEHRLAAALEPVPQVAAVTETAMWEMVTQTVPRRGSAAAPPAVPLPRPAAPSPGPASSAAAPLRPAGPARGMGGGWSALSGAAGLWGQLSLFTGMPGWVAAALAAVVGVTLWALCGPHAEEEAASGGTVLMALAADGVLGLYLAFWSPAPWWVALTVMVVAGPVLLGGCTLIGRLISRLIAGQRAQVEAGVTAGMANAAVLVVLTGQLPVAATVTMGIGVWLLIALVAAAPGLLPQPERRAGRSKAAWL</sequence>
<feature type="domain" description="Protein kinase" evidence="10">
    <location>
        <begin position="11"/>
        <end position="261"/>
    </location>
</feature>
<dbReference type="Pfam" id="PF00069">
    <property type="entry name" value="Pkinase"/>
    <property type="match status" value="1"/>
</dbReference>
<feature type="transmembrane region" description="Helical" evidence="9">
    <location>
        <begin position="440"/>
        <end position="459"/>
    </location>
</feature>
<dbReference type="InterPro" id="IPR017441">
    <property type="entry name" value="Protein_kinase_ATP_BS"/>
</dbReference>
<dbReference type="InterPro" id="IPR011009">
    <property type="entry name" value="Kinase-like_dom_sf"/>
</dbReference>
<evidence type="ECO:0000256" key="7">
    <source>
        <dbReference type="PROSITE-ProRule" id="PRU10141"/>
    </source>
</evidence>
<evidence type="ECO:0000313" key="12">
    <source>
        <dbReference type="Proteomes" id="UP000004217"/>
    </source>
</evidence>
<dbReference type="InterPro" id="IPR008271">
    <property type="entry name" value="Ser/Thr_kinase_AS"/>
</dbReference>
<dbReference type="SMART" id="SM00220">
    <property type="entry name" value="S_TKc"/>
    <property type="match status" value="1"/>
</dbReference>
<feature type="compositionally biased region" description="Low complexity" evidence="8">
    <location>
        <begin position="310"/>
        <end position="320"/>
    </location>
</feature>
<feature type="transmembrane region" description="Helical" evidence="9">
    <location>
        <begin position="350"/>
        <end position="370"/>
    </location>
</feature>
<evidence type="ECO:0000259" key="10">
    <source>
        <dbReference type="PROSITE" id="PS50011"/>
    </source>
</evidence>
<dbReference type="AlphaFoldDB" id="G2G3M7"/>
<evidence type="ECO:0000256" key="2">
    <source>
        <dbReference type="ARBA" id="ARBA00022527"/>
    </source>
</evidence>
<keyword evidence="9" id="KW-0472">Membrane</keyword>
<dbReference type="InterPro" id="IPR000719">
    <property type="entry name" value="Prot_kinase_dom"/>
</dbReference>
<protein>
    <recommendedName>
        <fullName evidence="1">non-specific serine/threonine protein kinase</fullName>
        <ecNumber evidence="1">2.7.11.1</ecNumber>
    </recommendedName>
</protein>
<reference evidence="11 12" key="1">
    <citation type="submission" date="2011-08" db="EMBL/GenBank/DDBJ databases">
        <authorList>
            <person name="Lin Y."/>
            <person name="Hao X."/>
            <person name="Johnstone L."/>
            <person name="Miller S.J."/>
            <person name="Wei G."/>
            <person name="Rensing C."/>
        </authorList>
    </citation>
    <scope>NUCLEOTIDE SEQUENCE [LARGE SCALE GENOMIC DNA]</scope>
    <source>
        <strain evidence="11 12">K42</strain>
    </source>
</reference>
<dbReference type="RefSeq" id="WP_007490448.1">
    <property type="nucleotide sequence ID" value="NZ_AGBF01000001.1"/>
</dbReference>
<evidence type="ECO:0000256" key="8">
    <source>
        <dbReference type="SAM" id="MobiDB-lite"/>
    </source>
</evidence>
<proteinExistence type="predicted"/>
<evidence type="ECO:0000256" key="4">
    <source>
        <dbReference type="ARBA" id="ARBA00022741"/>
    </source>
</evidence>
<keyword evidence="4 7" id="KW-0547">Nucleotide-binding</keyword>
<dbReference type="GO" id="GO:0005524">
    <property type="term" value="F:ATP binding"/>
    <property type="evidence" value="ECO:0007669"/>
    <property type="project" value="UniProtKB-UniRule"/>
</dbReference>
<dbReference type="PROSITE" id="PS00107">
    <property type="entry name" value="PROTEIN_KINASE_ATP"/>
    <property type="match status" value="1"/>
</dbReference>
<name>G2G3M7_9ACTN</name>
<feature type="region of interest" description="Disordered" evidence="8">
    <location>
        <begin position="290"/>
        <end position="320"/>
    </location>
</feature>
<evidence type="ECO:0000256" key="9">
    <source>
        <dbReference type="SAM" id="Phobius"/>
    </source>
</evidence>
<keyword evidence="9" id="KW-1133">Transmembrane helix</keyword>
<evidence type="ECO:0000313" key="11">
    <source>
        <dbReference type="EMBL" id="EGX61773.1"/>
    </source>
</evidence>